<dbReference type="OrthoDB" id="290555at2"/>
<dbReference type="GO" id="GO:0005509">
    <property type="term" value="F:calcium ion binding"/>
    <property type="evidence" value="ECO:0007669"/>
    <property type="project" value="InterPro"/>
</dbReference>
<proteinExistence type="predicted"/>
<dbReference type="PROSITE" id="PS50222">
    <property type="entry name" value="EF_HAND_2"/>
    <property type="match status" value="1"/>
</dbReference>
<name>A0A517M5P7_9BACT</name>
<dbReference type="SMART" id="SM00054">
    <property type="entry name" value="EFh"/>
    <property type="match status" value="1"/>
</dbReference>
<dbReference type="InterPro" id="IPR018247">
    <property type="entry name" value="EF_Hand_1_Ca_BS"/>
</dbReference>
<evidence type="ECO:0000256" key="2">
    <source>
        <dbReference type="SAM" id="SignalP"/>
    </source>
</evidence>
<dbReference type="RefSeq" id="WP_145348057.1">
    <property type="nucleotide sequence ID" value="NZ_CP036261.1"/>
</dbReference>
<dbReference type="AlphaFoldDB" id="A0A517M5P7"/>
<evidence type="ECO:0000259" key="3">
    <source>
        <dbReference type="PROSITE" id="PS50222"/>
    </source>
</evidence>
<dbReference type="SUPFAM" id="SSF47473">
    <property type="entry name" value="EF-hand"/>
    <property type="match status" value="1"/>
</dbReference>
<evidence type="ECO:0000313" key="4">
    <source>
        <dbReference type="EMBL" id="QDS90194.1"/>
    </source>
</evidence>
<dbReference type="Gene3D" id="1.10.238.10">
    <property type="entry name" value="EF-hand"/>
    <property type="match status" value="1"/>
</dbReference>
<dbReference type="EMBL" id="CP036261">
    <property type="protein sequence ID" value="QDS90194.1"/>
    <property type="molecule type" value="Genomic_DNA"/>
</dbReference>
<evidence type="ECO:0000313" key="5">
    <source>
        <dbReference type="Proteomes" id="UP000319557"/>
    </source>
</evidence>
<sequence length="180" mass="18708" precursor="true">MNSTLRLIAISGILTFASTVSAQPPGRGGPPGGSPVEMIGQLFDRADTNRDGSVTKQELSVAMQAMQSMRGGQRRGNPQGGPGGPPPQAGFGGGEMTQQPPGQEGHHGPPSRPGQVIPDFVIQSLGLSDRQTKQLTALQSTVDKRLAAILSDEQMAALQQPPHGHGAPGEEADGRPQRPQ</sequence>
<feature type="domain" description="EF-hand" evidence="3">
    <location>
        <begin position="34"/>
        <end position="69"/>
    </location>
</feature>
<dbReference type="KEGG" id="ruv:EC9_44010"/>
<gene>
    <name evidence="4" type="ORF">EC9_44010</name>
</gene>
<feature type="chain" id="PRO_5022081270" description="EF-hand domain-containing protein" evidence="2">
    <location>
        <begin position="23"/>
        <end position="180"/>
    </location>
</feature>
<feature type="region of interest" description="Disordered" evidence="1">
    <location>
        <begin position="153"/>
        <end position="180"/>
    </location>
</feature>
<feature type="region of interest" description="Disordered" evidence="1">
    <location>
        <begin position="66"/>
        <end position="123"/>
    </location>
</feature>
<keyword evidence="5" id="KW-1185">Reference proteome</keyword>
<organism evidence="4 5">
    <name type="scientific">Rosistilla ulvae</name>
    <dbReference type="NCBI Taxonomy" id="1930277"/>
    <lineage>
        <taxon>Bacteria</taxon>
        <taxon>Pseudomonadati</taxon>
        <taxon>Planctomycetota</taxon>
        <taxon>Planctomycetia</taxon>
        <taxon>Pirellulales</taxon>
        <taxon>Pirellulaceae</taxon>
        <taxon>Rosistilla</taxon>
    </lineage>
</organism>
<feature type="signal peptide" evidence="2">
    <location>
        <begin position="1"/>
        <end position="22"/>
    </location>
</feature>
<evidence type="ECO:0000256" key="1">
    <source>
        <dbReference type="SAM" id="MobiDB-lite"/>
    </source>
</evidence>
<reference evidence="4 5" key="1">
    <citation type="submission" date="2019-02" db="EMBL/GenBank/DDBJ databases">
        <title>Deep-cultivation of Planctomycetes and their phenomic and genomic characterization uncovers novel biology.</title>
        <authorList>
            <person name="Wiegand S."/>
            <person name="Jogler M."/>
            <person name="Boedeker C."/>
            <person name="Pinto D."/>
            <person name="Vollmers J."/>
            <person name="Rivas-Marin E."/>
            <person name="Kohn T."/>
            <person name="Peeters S.H."/>
            <person name="Heuer A."/>
            <person name="Rast P."/>
            <person name="Oberbeckmann S."/>
            <person name="Bunk B."/>
            <person name="Jeske O."/>
            <person name="Meyerdierks A."/>
            <person name="Storesund J.E."/>
            <person name="Kallscheuer N."/>
            <person name="Luecker S."/>
            <person name="Lage O.M."/>
            <person name="Pohl T."/>
            <person name="Merkel B.J."/>
            <person name="Hornburger P."/>
            <person name="Mueller R.-W."/>
            <person name="Bruemmer F."/>
            <person name="Labrenz M."/>
            <person name="Spormann A.M."/>
            <person name="Op den Camp H."/>
            <person name="Overmann J."/>
            <person name="Amann R."/>
            <person name="Jetten M.S.M."/>
            <person name="Mascher T."/>
            <person name="Medema M.H."/>
            <person name="Devos D.P."/>
            <person name="Kaster A.-K."/>
            <person name="Ovreas L."/>
            <person name="Rohde M."/>
            <person name="Galperin M.Y."/>
            <person name="Jogler C."/>
        </authorList>
    </citation>
    <scope>NUCLEOTIDE SEQUENCE [LARGE SCALE GENOMIC DNA]</scope>
    <source>
        <strain evidence="4 5">EC9</strain>
    </source>
</reference>
<accession>A0A517M5P7</accession>
<dbReference type="InterPro" id="IPR002048">
    <property type="entry name" value="EF_hand_dom"/>
</dbReference>
<keyword evidence="2" id="KW-0732">Signal</keyword>
<dbReference type="InterPro" id="IPR011992">
    <property type="entry name" value="EF-hand-dom_pair"/>
</dbReference>
<protein>
    <recommendedName>
        <fullName evidence="3">EF-hand domain-containing protein</fullName>
    </recommendedName>
</protein>
<dbReference type="PROSITE" id="PS00018">
    <property type="entry name" value="EF_HAND_1"/>
    <property type="match status" value="1"/>
</dbReference>
<dbReference type="Proteomes" id="UP000319557">
    <property type="component" value="Chromosome"/>
</dbReference>